<dbReference type="SMART" id="SM00855">
    <property type="entry name" value="PGAM"/>
    <property type="match status" value="1"/>
</dbReference>
<dbReference type="Pfam" id="PF00300">
    <property type="entry name" value="His_Phos_1"/>
    <property type="match status" value="1"/>
</dbReference>
<proteinExistence type="predicted"/>
<evidence type="ECO:0000313" key="2">
    <source>
        <dbReference type="EMBL" id="HAS8538910.1"/>
    </source>
</evidence>
<dbReference type="Proteomes" id="UP000054370">
    <property type="component" value="Unassembled WGS sequence"/>
</dbReference>
<sequence>MKVLIMRHGEAEHFADSDAQRALTTRGRLESETVAKACAEHGITHFDKVLVSPYLRAQQTWQEISGYFQADAVETCEDITPYGQSEQVYDYLCALIEVEQPEQILLVSHLPLVGYLTAEFVKDMSAPMFPTSGMVCVEFEPSQHRGEIRFSLRP</sequence>
<dbReference type="OrthoDB" id="92610at2"/>
<dbReference type="InterPro" id="IPR051021">
    <property type="entry name" value="Mito_Ser/Thr_phosphatase"/>
</dbReference>
<organism evidence="2">
    <name type="scientific">Vibrio vulnificus</name>
    <dbReference type="NCBI Taxonomy" id="672"/>
    <lineage>
        <taxon>Bacteria</taxon>
        <taxon>Pseudomonadati</taxon>
        <taxon>Pseudomonadota</taxon>
        <taxon>Gammaproteobacteria</taxon>
        <taxon>Vibrionales</taxon>
        <taxon>Vibrionaceae</taxon>
        <taxon>Vibrio</taxon>
    </lineage>
</organism>
<reference evidence="4 5" key="1">
    <citation type="submission" date="2017-12" db="EMBL/GenBank/DDBJ databases">
        <title>FDA dAtabase for Regulatory Grade micrObial Sequences (FDA-ARGOS): Supporting development and validation of Infectious Disease Dx tests.</title>
        <authorList>
            <person name="Hoffmann M."/>
            <person name="Allard M."/>
            <person name="Evans P."/>
            <person name="Brown E."/>
            <person name="Tallon L.J."/>
            <person name="Sadzewicz L."/>
            <person name="Sengamalay N."/>
            <person name="Ott S."/>
            <person name="Godinez A."/>
            <person name="Nagaraj S."/>
            <person name="Vavikolanu K."/>
            <person name="Aluvathingal J."/>
            <person name="Nadendla S."/>
            <person name="Hobson J."/>
            <person name="Sichtig H."/>
        </authorList>
    </citation>
    <scope>NUCLEOTIDE SEQUENCE [LARGE SCALE GENOMIC DNA]</scope>
    <source>
        <strain evidence="5">ATCC 29307</strain>
        <strain evidence="4">FDAARGOS_118</strain>
    </source>
</reference>
<dbReference type="InterPro" id="IPR004449">
    <property type="entry name" value="SixA"/>
</dbReference>
<dbReference type="GO" id="GO:0101006">
    <property type="term" value="F:protein histidine phosphatase activity"/>
    <property type="evidence" value="ECO:0007669"/>
    <property type="project" value="InterPro"/>
</dbReference>
<dbReference type="Gene3D" id="3.40.50.1240">
    <property type="entry name" value="Phosphoglycerate mutase-like"/>
    <property type="match status" value="1"/>
</dbReference>
<dbReference type="NCBIfam" id="TIGR00249">
    <property type="entry name" value="sixA"/>
    <property type="match status" value="1"/>
</dbReference>
<evidence type="ECO:0000313" key="5">
    <source>
        <dbReference type="Proteomes" id="UP000054370"/>
    </source>
</evidence>
<dbReference type="GeneID" id="93896200"/>
<dbReference type="CDD" id="cd07067">
    <property type="entry name" value="HP_PGM_like"/>
    <property type="match status" value="1"/>
</dbReference>
<name>A0A087I8F1_VIBVL</name>
<keyword evidence="1" id="KW-0378">Hydrolase</keyword>
<keyword evidence="5" id="KW-1185">Reference proteome</keyword>
<evidence type="ECO:0000256" key="1">
    <source>
        <dbReference type="ARBA" id="ARBA00022801"/>
    </source>
</evidence>
<dbReference type="GO" id="GO:0005737">
    <property type="term" value="C:cytoplasm"/>
    <property type="evidence" value="ECO:0007669"/>
    <property type="project" value="InterPro"/>
</dbReference>
<gene>
    <name evidence="2" type="primary">sixA</name>
    <name evidence="4" type="ORF">AL548_012720</name>
    <name evidence="2" type="ORF">I7730_03825</name>
    <name evidence="3" type="ORF">J0J18_13145</name>
</gene>
<reference evidence="2" key="3">
    <citation type="submission" date="2019-01" db="EMBL/GenBank/DDBJ databases">
        <authorList>
            <consortium name="NCBI Pathogen Detection Project"/>
        </authorList>
    </citation>
    <scope>NUCLEOTIDE SEQUENCE</scope>
    <source>
        <strain evidence="2">BCW_3452</strain>
    </source>
</reference>
<dbReference type="Proteomes" id="UP000863257">
    <property type="component" value="Unassembled WGS sequence"/>
</dbReference>
<evidence type="ECO:0000313" key="4">
    <source>
        <dbReference type="EMBL" id="PNM67128.1"/>
    </source>
</evidence>
<dbReference type="EMBL" id="LOSH02000004">
    <property type="protein sequence ID" value="PNM67128.1"/>
    <property type="molecule type" value="Genomic_DNA"/>
</dbReference>
<comment type="caution">
    <text evidence="2">The sequence shown here is derived from an EMBL/GenBank/DDBJ whole genome shotgun (WGS) entry which is preliminary data.</text>
</comment>
<evidence type="ECO:0000313" key="3">
    <source>
        <dbReference type="EMBL" id="MBN8122684.1"/>
    </source>
</evidence>
<dbReference type="InterPro" id="IPR013078">
    <property type="entry name" value="His_Pase_superF_clade-1"/>
</dbReference>
<dbReference type="PANTHER" id="PTHR20935:SF1">
    <property type="entry name" value="SLL1549 PROTEIN"/>
    <property type="match status" value="1"/>
</dbReference>
<reference evidence="2" key="2">
    <citation type="journal article" date="2018" name="Genome Biol.">
        <title>SKESA: strategic k-mer extension for scrupulous assemblies.</title>
        <authorList>
            <person name="Souvorov A."/>
            <person name="Agarwala R."/>
            <person name="Lipman D.J."/>
        </authorList>
    </citation>
    <scope>NUCLEOTIDE SEQUENCE</scope>
    <source>
        <strain evidence="2">BCW_3452</strain>
    </source>
</reference>
<dbReference type="RefSeq" id="WP_017420569.1">
    <property type="nucleotide sequence ID" value="NZ_CP014636.1"/>
</dbReference>
<dbReference type="InterPro" id="IPR029033">
    <property type="entry name" value="His_PPase_superfam"/>
</dbReference>
<dbReference type="Proteomes" id="UP000664056">
    <property type="component" value="Unassembled WGS sequence"/>
</dbReference>
<dbReference type="AlphaFoldDB" id="A0A087I8F1"/>
<reference evidence="3" key="4">
    <citation type="submission" date="2021-03" db="EMBL/GenBank/DDBJ databases">
        <title>Study of the foodborne Vibrio vulnificus isolates from China.</title>
        <authorList>
            <person name="Zheng Z."/>
            <person name="Ye L."/>
        </authorList>
    </citation>
    <scope>NUCLEOTIDE SEQUENCE</scope>
    <source>
        <strain evidence="3">Vv1582</strain>
    </source>
</reference>
<dbReference type="EMBL" id="JAFKOQ010000007">
    <property type="protein sequence ID" value="MBN8122684.1"/>
    <property type="molecule type" value="Genomic_DNA"/>
</dbReference>
<protein>
    <submittedName>
        <fullName evidence="2">Phosphohistidine phosphatase SixA</fullName>
    </submittedName>
</protein>
<accession>A0A087I8F1</accession>
<dbReference type="SUPFAM" id="SSF53254">
    <property type="entry name" value="Phosphoglycerate mutase-like"/>
    <property type="match status" value="1"/>
</dbReference>
<dbReference type="EMBL" id="DACRBY010000003">
    <property type="protein sequence ID" value="HAS8538910.1"/>
    <property type="molecule type" value="Genomic_DNA"/>
</dbReference>
<dbReference type="PANTHER" id="PTHR20935">
    <property type="entry name" value="PHOSPHOGLYCERATE MUTASE-RELATED"/>
    <property type="match status" value="1"/>
</dbReference>